<dbReference type="EMBL" id="GBRH01248960">
    <property type="protein sequence ID" value="JAD48935.1"/>
    <property type="molecule type" value="Transcribed_RNA"/>
</dbReference>
<reference evidence="1" key="1">
    <citation type="submission" date="2014-09" db="EMBL/GenBank/DDBJ databases">
        <authorList>
            <person name="Magalhaes I.L.F."/>
            <person name="Oliveira U."/>
            <person name="Santos F.R."/>
            <person name="Vidigal T.H.D.A."/>
            <person name="Brescovit A.D."/>
            <person name="Santos A.J."/>
        </authorList>
    </citation>
    <scope>NUCLEOTIDE SEQUENCE</scope>
    <source>
        <tissue evidence="1">Shoot tissue taken approximately 20 cm above the soil surface</tissue>
    </source>
</reference>
<evidence type="ECO:0000313" key="1">
    <source>
        <dbReference type="EMBL" id="JAD48935.1"/>
    </source>
</evidence>
<protein>
    <submittedName>
        <fullName evidence="1">Uncharacterized protein</fullName>
    </submittedName>
</protein>
<reference evidence="1" key="2">
    <citation type="journal article" date="2015" name="Data Brief">
        <title>Shoot transcriptome of the giant reed, Arundo donax.</title>
        <authorList>
            <person name="Barrero R.A."/>
            <person name="Guerrero F.D."/>
            <person name="Moolhuijzen P."/>
            <person name="Goolsby J.A."/>
            <person name="Tidwell J."/>
            <person name="Bellgard S.E."/>
            <person name="Bellgard M.I."/>
        </authorList>
    </citation>
    <scope>NUCLEOTIDE SEQUENCE</scope>
    <source>
        <tissue evidence="1">Shoot tissue taken approximately 20 cm above the soil surface</tissue>
    </source>
</reference>
<sequence>MRNGLCCFFVSSFA</sequence>
<proteinExistence type="predicted"/>
<accession>A0A0A9AIZ6</accession>
<name>A0A0A9AIZ6_ARUDO</name>
<organism evidence="1">
    <name type="scientific">Arundo donax</name>
    <name type="common">Giant reed</name>
    <name type="synonym">Donax arundinaceus</name>
    <dbReference type="NCBI Taxonomy" id="35708"/>
    <lineage>
        <taxon>Eukaryota</taxon>
        <taxon>Viridiplantae</taxon>
        <taxon>Streptophyta</taxon>
        <taxon>Embryophyta</taxon>
        <taxon>Tracheophyta</taxon>
        <taxon>Spermatophyta</taxon>
        <taxon>Magnoliopsida</taxon>
        <taxon>Liliopsida</taxon>
        <taxon>Poales</taxon>
        <taxon>Poaceae</taxon>
        <taxon>PACMAD clade</taxon>
        <taxon>Arundinoideae</taxon>
        <taxon>Arundineae</taxon>
        <taxon>Arundo</taxon>
    </lineage>
</organism>